<evidence type="ECO:0000256" key="2">
    <source>
        <dbReference type="ARBA" id="ARBA00005189"/>
    </source>
</evidence>
<dbReference type="STRING" id="597362.K5XSA2"/>
<comment type="subcellular location">
    <subcellularLocation>
        <location evidence="17">Endoplasmic reticulum membrane</location>
        <topology evidence="17">Multi-pass membrane protein</topology>
    </subcellularLocation>
    <subcellularLocation>
        <location evidence="17">Mitochondrion membrane</location>
        <topology evidence="17">Multi-pass membrane protein</topology>
    </subcellularLocation>
</comment>
<dbReference type="EC" id="2.1.1.71" evidence="17"/>
<evidence type="ECO:0000256" key="18">
    <source>
        <dbReference type="SAM" id="Phobius"/>
    </source>
</evidence>
<keyword evidence="10 17" id="KW-0443">Lipid metabolism</keyword>
<dbReference type="PANTHER" id="PTHR15458">
    <property type="entry name" value="PHOSPHATIDYLETHANOLAMINE N-METHYLTRANSFERASE"/>
    <property type="match status" value="1"/>
</dbReference>
<feature type="transmembrane region" description="Helical" evidence="18">
    <location>
        <begin position="22"/>
        <end position="40"/>
    </location>
</feature>
<dbReference type="Gene3D" id="1.20.120.1630">
    <property type="match status" value="1"/>
</dbReference>
<dbReference type="InterPro" id="IPR024960">
    <property type="entry name" value="PEMT/MFAP"/>
</dbReference>
<keyword evidence="14 17" id="KW-1208">Phospholipid metabolism</keyword>
<evidence type="ECO:0000256" key="8">
    <source>
        <dbReference type="ARBA" id="ARBA00022824"/>
    </source>
</evidence>
<evidence type="ECO:0000256" key="9">
    <source>
        <dbReference type="ARBA" id="ARBA00022989"/>
    </source>
</evidence>
<evidence type="ECO:0000256" key="12">
    <source>
        <dbReference type="ARBA" id="ARBA00023136"/>
    </source>
</evidence>
<evidence type="ECO:0000256" key="13">
    <source>
        <dbReference type="ARBA" id="ARBA00023209"/>
    </source>
</evidence>
<reference evidence="20" key="1">
    <citation type="journal article" date="2012" name="Proc. Natl. Acad. Sci. U.S.A.">
        <title>Genome sequence of the button mushroom Agaricus bisporus reveals mechanisms governing adaptation to a humic-rich ecological niche.</title>
        <authorList>
            <person name="Morin E."/>
            <person name="Kohler A."/>
            <person name="Baker A.R."/>
            <person name="Foulongne-Oriol M."/>
            <person name="Lombard V."/>
            <person name="Nagy L.G."/>
            <person name="Ohm R.A."/>
            <person name="Patyshakuliyeva A."/>
            <person name="Brun A."/>
            <person name="Aerts A.L."/>
            <person name="Bailey A.M."/>
            <person name="Billette C."/>
            <person name="Coutinho P.M."/>
            <person name="Deakin G."/>
            <person name="Doddapaneni H."/>
            <person name="Floudas D."/>
            <person name="Grimwood J."/>
            <person name="Hilden K."/>
            <person name="Kuees U."/>
            <person name="LaButti K.M."/>
            <person name="Lapidus A."/>
            <person name="Lindquist E.A."/>
            <person name="Lucas S.M."/>
            <person name="Murat C."/>
            <person name="Riley R.W."/>
            <person name="Salamov A.A."/>
            <person name="Schmutz J."/>
            <person name="Subramanian V."/>
            <person name="Woesten H.A.B."/>
            <person name="Xu J."/>
            <person name="Eastwood D.C."/>
            <person name="Foster G.D."/>
            <person name="Sonnenberg A.S."/>
            <person name="Cullen D."/>
            <person name="de Vries R.P."/>
            <person name="Lundell T."/>
            <person name="Hibbett D.S."/>
            <person name="Henrissat B."/>
            <person name="Burton K.S."/>
            <person name="Kerrigan R.W."/>
            <person name="Challen M.P."/>
            <person name="Grigoriev I.V."/>
            <person name="Martin F."/>
        </authorList>
    </citation>
    <scope>NUCLEOTIDE SEQUENCE [LARGE SCALE GENOMIC DNA]</scope>
    <source>
        <strain evidence="20">JB137-S8 / ATCC MYA-4627 / FGSC 10392</strain>
    </source>
</reference>
<comment type="function">
    <text evidence="17">Catalyzes the second two steps of the methylation pathway of phosphatidylcholine biosynthesis, the SAM-dependent methylation of phosphatidylmonomethylethanolamine (PMME) to phosphatidyldimethylethanolamine (PDME) and of PDME to phosphatidylcholine (PC).</text>
</comment>
<evidence type="ECO:0000256" key="4">
    <source>
        <dbReference type="ARBA" id="ARBA00022603"/>
    </source>
</evidence>
<dbReference type="OMA" id="PTFWNIA"/>
<comment type="catalytic activity">
    <reaction evidence="15">
        <text>a 1,2-diacyl-sn-glycero-3-phospho-N,N-dimethylethanolamine + S-adenosyl-L-methionine = a 1,2-diacyl-sn-glycero-3-phosphocholine + S-adenosyl-L-homocysteine + H(+)</text>
        <dbReference type="Rhea" id="RHEA:32739"/>
        <dbReference type="ChEBI" id="CHEBI:15378"/>
        <dbReference type="ChEBI" id="CHEBI:57643"/>
        <dbReference type="ChEBI" id="CHEBI:57856"/>
        <dbReference type="ChEBI" id="CHEBI:59789"/>
        <dbReference type="ChEBI" id="CHEBI:64572"/>
        <dbReference type="EC" id="2.1.1.71"/>
    </reaction>
</comment>
<evidence type="ECO:0000256" key="16">
    <source>
        <dbReference type="ARBA" id="ARBA00052459"/>
    </source>
</evidence>
<dbReference type="AlphaFoldDB" id="K5XSA2"/>
<sequence length="208" mass="23471">MAENLKDIFTFFNENLDLSKKSLLISLASIVFNPTAWNIIARNEHHNKTMTRLCGNNPRYGCYLLAALIFGFGLFRDSLYHRALADQPTATLLPQPYATYVPIGLFGLGQLFVITSTWALGFTGTFLGDYFGILMDHRVTCFPFNILNDPMYVGSTLCFLATALWYEKPAGLLITLFVWRVYAAALNYEGPFTTMIYEQRAKTAKKSS</sequence>
<evidence type="ECO:0000256" key="10">
    <source>
        <dbReference type="ARBA" id="ARBA00023098"/>
    </source>
</evidence>
<comment type="pathway">
    <text evidence="2">Lipid metabolism.</text>
</comment>
<feature type="topological domain" description="Cytoplasmic" evidence="17">
    <location>
        <begin position="76"/>
        <end position="102"/>
    </location>
</feature>
<keyword evidence="13 17" id="KW-0594">Phospholipid biosynthesis</keyword>
<keyword evidence="20" id="KW-1185">Reference proteome</keyword>
<evidence type="ECO:0000256" key="3">
    <source>
        <dbReference type="ARBA" id="ARBA00022516"/>
    </source>
</evidence>
<keyword evidence="11 17" id="KW-0496">Mitochondrion</keyword>
<name>K5XSA2_AGABU</name>
<dbReference type="GO" id="GO:0005789">
    <property type="term" value="C:endoplasmic reticulum membrane"/>
    <property type="evidence" value="ECO:0007669"/>
    <property type="project" value="UniProtKB-SubCell"/>
</dbReference>
<comment type="pathway">
    <text evidence="1 17">Phospholipid metabolism; phosphatidylcholine biosynthesis.</text>
</comment>
<feature type="topological domain" description="Lumenal" evidence="17">
    <location>
        <begin position="1"/>
        <end position="20"/>
    </location>
</feature>
<comment type="catalytic activity">
    <reaction evidence="16 17">
        <text>a 1,2-diacyl-sn-glycero-3-phospho-N-methylethanolamine + S-adenosyl-L-methionine = a 1,2-diacyl-sn-glycero-3-phospho-N,N-dimethylethanolamine + S-adenosyl-L-homocysteine + H(+)</text>
        <dbReference type="Rhea" id="RHEA:32735"/>
        <dbReference type="ChEBI" id="CHEBI:15378"/>
        <dbReference type="ChEBI" id="CHEBI:57856"/>
        <dbReference type="ChEBI" id="CHEBI:59789"/>
        <dbReference type="ChEBI" id="CHEBI:64572"/>
        <dbReference type="ChEBI" id="CHEBI:64573"/>
        <dbReference type="EC" id="2.1.1.71"/>
    </reaction>
</comment>
<dbReference type="GeneID" id="18831367"/>
<feature type="topological domain" description="Lumenal" evidence="17">
    <location>
        <begin position="124"/>
        <end position="166"/>
    </location>
</feature>
<evidence type="ECO:0000256" key="5">
    <source>
        <dbReference type="ARBA" id="ARBA00022679"/>
    </source>
</evidence>
<feature type="transmembrane region" description="Helical" evidence="18">
    <location>
        <begin position="60"/>
        <end position="80"/>
    </location>
</feature>
<comment type="similarity">
    <text evidence="17">Belongs to the class VI-like SAM-binding methyltransferase superfamily. PEMT/PEM2 methyltransferase family.</text>
</comment>
<dbReference type="EMBL" id="JH971394">
    <property type="protein sequence ID" value="EKM77815.1"/>
    <property type="molecule type" value="Genomic_DNA"/>
</dbReference>
<dbReference type="GO" id="GO:0000773">
    <property type="term" value="F:phosphatidyl-N-methylethanolamine N-methyltransferase activity"/>
    <property type="evidence" value="ECO:0007669"/>
    <property type="project" value="UniProtKB-UniRule"/>
</dbReference>
<gene>
    <name evidence="19" type="ORF">AGABI1DRAFT_76829</name>
</gene>
<dbReference type="PROSITE" id="PS51599">
    <property type="entry name" value="SAM_PEMT_PEM2"/>
    <property type="match status" value="1"/>
</dbReference>
<dbReference type="PANTHER" id="PTHR15458:SF5">
    <property type="entry name" value="PHOSPHATIDYLETHANOLAMINE N-METHYLTRANSFERASE"/>
    <property type="match status" value="1"/>
</dbReference>
<keyword evidence="5 17" id="KW-0808">Transferase</keyword>
<dbReference type="InParanoid" id="K5XSA2"/>
<evidence type="ECO:0000256" key="11">
    <source>
        <dbReference type="ARBA" id="ARBA00023128"/>
    </source>
</evidence>
<evidence type="ECO:0000256" key="6">
    <source>
        <dbReference type="ARBA" id="ARBA00022691"/>
    </source>
</evidence>
<dbReference type="InterPro" id="IPR007318">
    <property type="entry name" value="Phopholipid_MeTrfase"/>
</dbReference>
<evidence type="ECO:0000256" key="1">
    <source>
        <dbReference type="ARBA" id="ARBA00004969"/>
    </source>
</evidence>
<evidence type="ECO:0000313" key="19">
    <source>
        <dbReference type="EMBL" id="EKM77815.1"/>
    </source>
</evidence>
<feature type="topological domain" description="Cytoplasmic" evidence="17">
    <location>
        <begin position="188"/>
        <end position="208"/>
    </location>
</feature>
<feature type="transmembrane region" description="Helical" evidence="18">
    <location>
        <begin position="100"/>
        <end position="128"/>
    </location>
</feature>
<evidence type="ECO:0000256" key="15">
    <source>
        <dbReference type="ARBA" id="ARBA00051252"/>
    </source>
</evidence>
<feature type="binding site" evidence="17">
    <location>
        <begin position="189"/>
        <end position="190"/>
    </location>
    <ligand>
        <name>S-adenosyl-L-methionine</name>
        <dbReference type="ChEBI" id="CHEBI:59789"/>
    </ligand>
</feature>
<evidence type="ECO:0000256" key="7">
    <source>
        <dbReference type="ARBA" id="ARBA00022692"/>
    </source>
</evidence>
<keyword evidence="12 17" id="KW-0472">Membrane</keyword>
<evidence type="ECO:0000256" key="17">
    <source>
        <dbReference type="HAMAP-Rule" id="MF_03216"/>
    </source>
</evidence>
<dbReference type="eggNOG" id="KOG4142">
    <property type="taxonomic scope" value="Eukaryota"/>
</dbReference>
<dbReference type="PIRSF" id="PIRSF005444">
    <property type="entry name" value="PEMT"/>
    <property type="match status" value="1"/>
</dbReference>
<dbReference type="RefSeq" id="XP_007331533.1">
    <property type="nucleotide sequence ID" value="XM_007331471.1"/>
</dbReference>
<dbReference type="OrthoDB" id="8300106at2759"/>
<dbReference type="HOGENOM" id="CLU_086119_0_0_1"/>
<keyword evidence="9 17" id="KW-1133">Transmembrane helix</keyword>
<keyword evidence="4 17" id="KW-0489">Methyltransferase</keyword>
<dbReference type="Proteomes" id="UP000008493">
    <property type="component" value="Unassembled WGS sequence"/>
</dbReference>
<organism evidence="19 20">
    <name type="scientific">Agaricus bisporus var. burnettii (strain JB137-S8 / ATCC MYA-4627 / FGSC 10392)</name>
    <name type="common">White button mushroom</name>
    <dbReference type="NCBI Taxonomy" id="597362"/>
    <lineage>
        <taxon>Eukaryota</taxon>
        <taxon>Fungi</taxon>
        <taxon>Dikarya</taxon>
        <taxon>Basidiomycota</taxon>
        <taxon>Agaricomycotina</taxon>
        <taxon>Agaricomycetes</taxon>
        <taxon>Agaricomycetidae</taxon>
        <taxon>Agaricales</taxon>
        <taxon>Agaricineae</taxon>
        <taxon>Agaricaceae</taxon>
        <taxon>Agaricus</taxon>
    </lineage>
</organism>
<keyword evidence="6 17" id="KW-0949">S-adenosyl-L-methionine</keyword>
<proteinExistence type="inferred from homology"/>
<dbReference type="KEGG" id="abp:AGABI1DRAFT76829"/>
<dbReference type="FunCoup" id="K5XSA2">
    <property type="interactions" value="52"/>
</dbReference>
<feature type="intramembrane region" description="Helical" evidence="17">
    <location>
        <begin position="21"/>
        <end position="41"/>
    </location>
</feature>
<feature type="topological domain" description="Lumenal" evidence="17">
    <location>
        <begin position="42"/>
        <end position="53"/>
    </location>
</feature>
<keyword evidence="7 17" id="KW-0812">Transmembrane</keyword>
<evidence type="ECO:0000313" key="20">
    <source>
        <dbReference type="Proteomes" id="UP000008493"/>
    </source>
</evidence>
<dbReference type="GO" id="GO:0006656">
    <property type="term" value="P:phosphatidylcholine biosynthetic process"/>
    <property type="evidence" value="ECO:0007669"/>
    <property type="project" value="UniProtKB-UniRule"/>
</dbReference>
<dbReference type="UniPathway" id="UPA00753"/>
<dbReference type="FunFam" id="1.20.120.1630:FF:000005">
    <property type="entry name" value="Phosphatidylethanolamine N-methyltransferase"/>
    <property type="match status" value="1"/>
</dbReference>
<keyword evidence="8 17" id="KW-0256">Endoplasmic reticulum</keyword>
<dbReference type="GO" id="GO:0031966">
    <property type="term" value="C:mitochondrial membrane"/>
    <property type="evidence" value="ECO:0007669"/>
    <property type="project" value="UniProtKB-SubCell"/>
</dbReference>
<dbReference type="HAMAP" id="MF_03216">
    <property type="entry name" value="PLMT"/>
    <property type="match status" value="1"/>
</dbReference>
<dbReference type="GO" id="GO:0032259">
    <property type="term" value="P:methylation"/>
    <property type="evidence" value="ECO:0007669"/>
    <property type="project" value="UniProtKB-KW"/>
</dbReference>
<dbReference type="Pfam" id="PF04191">
    <property type="entry name" value="PEMT"/>
    <property type="match status" value="1"/>
</dbReference>
<protein>
    <recommendedName>
        <fullName evidence="17">Phosphatidyl-N-methylethanolamine N-methyltransferase</fullName>
        <ecNumber evidence="17">2.1.1.71</ecNumber>
    </recommendedName>
    <alternativeName>
        <fullName evidence="17">Phospholipid methyltransferase</fullName>
        <shortName evidence="17">PLMT</shortName>
    </alternativeName>
</protein>
<evidence type="ECO:0000256" key="14">
    <source>
        <dbReference type="ARBA" id="ARBA00023264"/>
    </source>
</evidence>
<feature type="binding site" evidence="17">
    <location>
        <begin position="107"/>
        <end position="109"/>
    </location>
    <ligand>
        <name>S-adenosyl-L-methionine</name>
        <dbReference type="ChEBI" id="CHEBI:59789"/>
    </ligand>
</feature>
<keyword evidence="3 17" id="KW-0444">Lipid biosynthesis</keyword>
<accession>K5XSA2</accession>